<dbReference type="VEuPathDB" id="TrichDB:TVAG_429900"/>
<evidence type="ECO:0000256" key="6">
    <source>
        <dbReference type="ARBA" id="ARBA00023273"/>
    </source>
</evidence>
<dbReference type="SMART" id="SM00028">
    <property type="entry name" value="TPR"/>
    <property type="match status" value="2"/>
</dbReference>
<evidence type="ECO:0000256" key="4">
    <source>
        <dbReference type="ARBA" id="ARBA00022737"/>
    </source>
</evidence>
<keyword evidence="4" id="KW-0677">Repeat</keyword>
<name>A2EI66_TRIV3</name>
<evidence type="ECO:0000256" key="2">
    <source>
        <dbReference type="ARBA" id="ARBA00007834"/>
    </source>
</evidence>
<dbReference type="PROSITE" id="PS50005">
    <property type="entry name" value="TPR"/>
    <property type="match status" value="2"/>
</dbReference>
<dbReference type="SUPFAM" id="SSF48452">
    <property type="entry name" value="TPR-like"/>
    <property type="match status" value="2"/>
</dbReference>
<dbReference type="InterPro" id="IPR019734">
    <property type="entry name" value="TPR_rpt"/>
</dbReference>
<sequence length="564" mass="64686">MFVGGKRTKNLTAQTVQPEDQLPDTPIENIETIINAVDQRNYSAAITYIQFLEEDLNLDVDINFKLWKGYCLFHQGKYQEAIDLYNQMLEKDPNNLILHLYISSCLFYLKEFDEAKAEAEKGPQCDYKTRLLFHIAHQQNDEELLFQSHSKLVGTLENQLSLAAIHFQRSNYQEGIDLYQKLLAEHPDYIALNVYIAMCLFKLEKYQESNDIVDEYLGINSDSAVGLNLKSCDYFKLFPDPSVAESQILQIKKFGSASYTFVDELIQHNLCVFSAGVDGYKVFPKLIGVVPEAKNNLATLYIKDNNADEAYQLLEDFKPSDVNDFILKGTVLLEYGQNKSDVNLIEEANQIFSIISEMEDIKDTVISRCAMATTTFINGDFYKTLKIMETFKHVLGVCEEFIYDEGMANAVLENWKDAEECFAKLENSAYKSDPSYMLWYAKTLLKNKKYEQAWQQYLNATQTETATSLLQIIASECYLNGEYVYAMRAYDTLNKVDFNNAEYAQGLAASAAGAFKRFLNHQETPDVVTEILGVLGSDPTFEKYYQIIQNFIDQNPERFQFDDM</sequence>
<dbReference type="FunFam" id="1.25.40.10:FF:001821">
    <property type="entry name" value="TPR Domain containing protein"/>
    <property type="match status" value="1"/>
</dbReference>
<evidence type="ECO:0000256" key="5">
    <source>
        <dbReference type="ARBA" id="ARBA00022803"/>
    </source>
</evidence>
<dbReference type="GO" id="GO:0035735">
    <property type="term" value="P:intraciliary transport involved in cilium assembly"/>
    <property type="evidence" value="ECO:0000318"/>
    <property type="project" value="GO_Central"/>
</dbReference>
<dbReference type="EMBL" id="DS113395">
    <property type="protein sequence ID" value="EAY07626.1"/>
    <property type="molecule type" value="Genomic_DNA"/>
</dbReference>
<dbReference type="GO" id="GO:0035720">
    <property type="term" value="P:intraciliary anterograde transport"/>
    <property type="evidence" value="ECO:0000318"/>
    <property type="project" value="GO_Central"/>
</dbReference>
<evidence type="ECO:0000313" key="9">
    <source>
        <dbReference type="Proteomes" id="UP000001542"/>
    </source>
</evidence>
<evidence type="ECO:0000313" key="8">
    <source>
        <dbReference type="EMBL" id="EAY07626.1"/>
    </source>
</evidence>
<dbReference type="KEGG" id="tva:4765517"/>
<dbReference type="OrthoDB" id="95390at2759"/>
<feature type="repeat" description="TPR" evidence="7">
    <location>
        <begin position="156"/>
        <end position="189"/>
    </location>
</feature>
<dbReference type="Pfam" id="PF14559">
    <property type="entry name" value="TPR_19"/>
    <property type="match status" value="2"/>
</dbReference>
<keyword evidence="5 7" id="KW-0802">TPR repeat</keyword>
<dbReference type="RefSeq" id="XP_001319849.1">
    <property type="nucleotide sequence ID" value="XM_001319814.1"/>
</dbReference>
<feature type="repeat" description="TPR" evidence="7">
    <location>
        <begin position="62"/>
        <end position="95"/>
    </location>
</feature>
<dbReference type="InterPro" id="IPR011990">
    <property type="entry name" value="TPR-like_helical_dom_sf"/>
</dbReference>
<comment type="similarity">
    <text evidence="2">Belongs to the IFT56 family.</text>
</comment>
<dbReference type="GO" id="GO:0120170">
    <property type="term" value="F:intraciliary transport particle B binding"/>
    <property type="evidence" value="ECO:0000318"/>
    <property type="project" value="GO_Central"/>
</dbReference>
<evidence type="ECO:0000256" key="7">
    <source>
        <dbReference type="PROSITE-ProRule" id="PRU00339"/>
    </source>
</evidence>
<dbReference type="Gene3D" id="1.25.40.10">
    <property type="entry name" value="Tetratricopeptide repeat domain"/>
    <property type="match status" value="3"/>
</dbReference>
<reference evidence="8" key="2">
    <citation type="journal article" date="2007" name="Science">
        <title>Draft genome sequence of the sexually transmitted pathogen Trichomonas vaginalis.</title>
        <authorList>
            <person name="Carlton J.M."/>
            <person name="Hirt R.P."/>
            <person name="Silva J.C."/>
            <person name="Delcher A.L."/>
            <person name="Schatz M."/>
            <person name="Zhao Q."/>
            <person name="Wortman J.R."/>
            <person name="Bidwell S.L."/>
            <person name="Alsmark U.C.M."/>
            <person name="Besteiro S."/>
            <person name="Sicheritz-Ponten T."/>
            <person name="Noel C.J."/>
            <person name="Dacks J.B."/>
            <person name="Foster P.G."/>
            <person name="Simillion C."/>
            <person name="Van de Peer Y."/>
            <person name="Miranda-Saavedra D."/>
            <person name="Barton G.J."/>
            <person name="Westrop G.D."/>
            <person name="Mueller S."/>
            <person name="Dessi D."/>
            <person name="Fiori P.L."/>
            <person name="Ren Q."/>
            <person name="Paulsen I."/>
            <person name="Zhang H."/>
            <person name="Bastida-Corcuera F.D."/>
            <person name="Simoes-Barbosa A."/>
            <person name="Brown M.T."/>
            <person name="Hayes R.D."/>
            <person name="Mukherjee M."/>
            <person name="Okumura C.Y."/>
            <person name="Schneider R."/>
            <person name="Smith A.J."/>
            <person name="Vanacova S."/>
            <person name="Villalvazo M."/>
            <person name="Haas B.J."/>
            <person name="Pertea M."/>
            <person name="Feldblyum T.V."/>
            <person name="Utterback T.R."/>
            <person name="Shu C.L."/>
            <person name="Osoegawa K."/>
            <person name="de Jong P.J."/>
            <person name="Hrdy I."/>
            <person name="Horvathova L."/>
            <person name="Zubacova Z."/>
            <person name="Dolezal P."/>
            <person name="Malik S.B."/>
            <person name="Logsdon J.M. Jr."/>
            <person name="Henze K."/>
            <person name="Gupta A."/>
            <person name="Wang C.C."/>
            <person name="Dunne R.L."/>
            <person name="Upcroft J.A."/>
            <person name="Upcroft P."/>
            <person name="White O."/>
            <person name="Salzberg S.L."/>
            <person name="Tang P."/>
            <person name="Chiu C.-H."/>
            <person name="Lee Y.-S."/>
            <person name="Embley T.M."/>
            <person name="Coombs G.H."/>
            <person name="Mottram J.C."/>
            <person name="Tachezy J."/>
            <person name="Fraser-Liggett C.M."/>
            <person name="Johnson P.J."/>
        </authorList>
    </citation>
    <scope>NUCLEOTIDE SEQUENCE [LARGE SCALE GENOMIC DNA]</scope>
    <source>
        <strain evidence="8">G3</strain>
    </source>
</reference>
<dbReference type="VEuPathDB" id="TrichDB:TVAGG3_0858870"/>
<proteinExistence type="inferred from homology"/>
<dbReference type="InterPro" id="IPR030511">
    <property type="entry name" value="TTC26"/>
</dbReference>
<protein>
    <recommendedName>
        <fullName evidence="3">Intraflagellar transport protein 56</fullName>
    </recommendedName>
</protein>
<organism evidence="8 9">
    <name type="scientific">Trichomonas vaginalis (strain ATCC PRA-98 / G3)</name>
    <dbReference type="NCBI Taxonomy" id="412133"/>
    <lineage>
        <taxon>Eukaryota</taxon>
        <taxon>Metamonada</taxon>
        <taxon>Parabasalia</taxon>
        <taxon>Trichomonadida</taxon>
        <taxon>Trichomonadidae</taxon>
        <taxon>Trichomonas</taxon>
    </lineage>
</organism>
<dbReference type="GO" id="GO:0036064">
    <property type="term" value="C:ciliary basal body"/>
    <property type="evidence" value="ECO:0000318"/>
    <property type="project" value="GO_Central"/>
</dbReference>
<dbReference type="Proteomes" id="UP000001542">
    <property type="component" value="Unassembled WGS sequence"/>
</dbReference>
<dbReference type="PANTHER" id="PTHR14781:SF0">
    <property type="entry name" value="INTRAFLAGELLAR TRANSPORT PROTEIN 56"/>
    <property type="match status" value="1"/>
</dbReference>
<dbReference type="SMR" id="A2EI66"/>
<dbReference type="GO" id="GO:0097546">
    <property type="term" value="C:ciliary base"/>
    <property type="evidence" value="ECO:0000318"/>
    <property type="project" value="GO_Central"/>
</dbReference>
<gene>
    <name evidence="8" type="ORF">TVAG_429900</name>
</gene>
<dbReference type="PANTHER" id="PTHR14781">
    <property type="entry name" value="INTRAFLAGELLAR TRANSPORT PROTEIN 56"/>
    <property type="match status" value="1"/>
</dbReference>
<reference evidence="8" key="1">
    <citation type="submission" date="2006-10" db="EMBL/GenBank/DDBJ databases">
        <authorList>
            <person name="Amadeo P."/>
            <person name="Zhao Q."/>
            <person name="Wortman J."/>
            <person name="Fraser-Liggett C."/>
            <person name="Carlton J."/>
        </authorList>
    </citation>
    <scope>NUCLEOTIDE SEQUENCE</scope>
    <source>
        <strain evidence="8">G3</strain>
    </source>
</reference>
<dbReference type="STRING" id="5722.A2EI66"/>
<comment type="subcellular location">
    <subcellularLocation>
        <location evidence="1">Cell projection</location>
        <location evidence="1">Cilium</location>
    </subcellularLocation>
</comment>
<dbReference type="InParanoid" id="A2EI66"/>
<dbReference type="eggNOG" id="KOG3785">
    <property type="taxonomic scope" value="Eukaryota"/>
</dbReference>
<evidence type="ECO:0000256" key="1">
    <source>
        <dbReference type="ARBA" id="ARBA00004138"/>
    </source>
</evidence>
<accession>A2EI66</accession>
<evidence type="ECO:0000256" key="3">
    <source>
        <dbReference type="ARBA" id="ARBA00019387"/>
    </source>
</evidence>
<dbReference type="GO" id="GO:0030992">
    <property type="term" value="C:intraciliary transport particle B"/>
    <property type="evidence" value="ECO:0000318"/>
    <property type="project" value="GO_Central"/>
</dbReference>
<dbReference type="AlphaFoldDB" id="A2EI66"/>
<dbReference type="OMA" id="WNATSAY"/>
<keyword evidence="9" id="KW-1185">Reference proteome</keyword>
<keyword evidence="6" id="KW-0966">Cell projection</keyword>